<evidence type="ECO:0000313" key="2">
    <source>
        <dbReference type="EMBL" id="HIU29547.1"/>
    </source>
</evidence>
<feature type="domain" description="Peptidase U32 collagenase" evidence="1">
    <location>
        <begin position="405"/>
        <end position="522"/>
    </location>
</feature>
<accession>A0A9D1I8D5</accession>
<protein>
    <submittedName>
        <fullName evidence="2">U32 family peptidase</fullName>
    </submittedName>
</protein>
<name>A0A9D1I8D5_9CLOT</name>
<dbReference type="Pfam" id="PF01136">
    <property type="entry name" value="Peptidase_U32"/>
    <property type="match status" value="1"/>
</dbReference>
<dbReference type="PROSITE" id="PS01276">
    <property type="entry name" value="PEPTIDASE_U32"/>
    <property type="match status" value="1"/>
</dbReference>
<dbReference type="AlphaFoldDB" id="A0A9D1I8D5"/>
<dbReference type="InterPro" id="IPR020988">
    <property type="entry name" value="Pept_U32_collagenase"/>
</dbReference>
<reference evidence="2" key="2">
    <citation type="journal article" date="2021" name="PeerJ">
        <title>Extensive microbial diversity within the chicken gut microbiome revealed by metagenomics and culture.</title>
        <authorList>
            <person name="Gilroy R."/>
            <person name="Ravi A."/>
            <person name="Getino M."/>
            <person name="Pursley I."/>
            <person name="Horton D.L."/>
            <person name="Alikhan N.F."/>
            <person name="Baker D."/>
            <person name="Gharbi K."/>
            <person name="Hall N."/>
            <person name="Watson M."/>
            <person name="Adriaenssens E.M."/>
            <person name="Foster-Nyarko E."/>
            <person name="Jarju S."/>
            <person name="Secka A."/>
            <person name="Antonio M."/>
            <person name="Oren A."/>
            <person name="Chaudhuri R.R."/>
            <person name="La Ragione R."/>
            <person name="Hildebrand F."/>
            <person name="Pallen M.J."/>
        </authorList>
    </citation>
    <scope>NUCLEOTIDE SEQUENCE</scope>
    <source>
        <strain evidence="2">CHK195-4489</strain>
    </source>
</reference>
<reference evidence="2" key="1">
    <citation type="submission" date="2020-10" db="EMBL/GenBank/DDBJ databases">
        <authorList>
            <person name="Gilroy R."/>
        </authorList>
    </citation>
    <scope>NUCLEOTIDE SEQUENCE</scope>
    <source>
        <strain evidence="2">CHK195-4489</strain>
    </source>
</reference>
<dbReference type="PANTHER" id="PTHR30217">
    <property type="entry name" value="PEPTIDASE U32 FAMILY"/>
    <property type="match status" value="1"/>
</dbReference>
<gene>
    <name evidence="2" type="ORF">IAD50_04525</name>
</gene>
<dbReference type="InterPro" id="IPR001539">
    <property type="entry name" value="Peptidase_U32"/>
</dbReference>
<dbReference type="EMBL" id="DVMM01000091">
    <property type="protein sequence ID" value="HIU29547.1"/>
    <property type="molecule type" value="Genomic_DNA"/>
</dbReference>
<sequence>MNPDVPAPELLAPAGSFACLKAAVQSGADAVYLGLKTGSARMGAENFTFEELEQALRYAHIRGVRVYLALNTLFFEETFETGYQTAKKAAQLGVDALILQDLGLAAEIGKSRRDFPCELHASTQMSVYNEEGLHFLKNLGFDRCISARELSLAEIAQLCSAGIMDVEVFCHGALCMSISGQCLLSSFIGGRSGNRGECAQPCRRKYALIEDGLRTPYAYRLSPADFASLPWLRQLAGTGAGSLKIEGRLKSPAYVAAVTRYYRQALDGSVADIPEKLTELRLLFGRGDFTSGYLFGKLPAGDITFRSAGRLGLPCGRLKEFPIRLPVPDTLPQRLTRFRFSVRFDSDAHPLKAGDGVTIYDAGETEYKAAGGGTVNSVKKGKTPQTADISAVGTLGARGKGPYLLFLTDDPALRERAEQTLTGESKKIRVRMLFSARSGEKPSLQMEDADGNLALAQAAVPAARAQHAPATEESVRKQLTKLGDTPYSVETLQIDLEPDLFLPVSVLNTLRRDCAGQLSEMRAAKRTAAVGTPVIYKKSASPAEGGLSFFFYQAERFFSFDEDDVPEALRPYRSEPRTFYLPMESFYDPASDFLNRMENRIAALRRAGVCKIVLYFPFVSLGEAWAEARKRLPLLLKRWAGSLIDGFLCENPGDLVCLQEAQQAHAKAFLTCCDYSLNAVNSRTLRCLGDLGVNRAALSPEASAACLRAAASAVNPEVVVQGRLVLMRSRHCYIDEGQCGGKKKKCLNGKFSLKDEYGCEFPILPQCRDCCSILLSHRPLEAAPAQIKKIRSVCPQATLRVNLE</sequence>
<dbReference type="Proteomes" id="UP000824089">
    <property type="component" value="Unassembled WGS sequence"/>
</dbReference>
<comment type="caution">
    <text evidence="2">The sequence shown here is derived from an EMBL/GenBank/DDBJ whole genome shotgun (WGS) entry which is preliminary data.</text>
</comment>
<organism evidence="2 3">
    <name type="scientific">Candidatus Egerieisoma faecipullorum</name>
    <dbReference type="NCBI Taxonomy" id="2840963"/>
    <lineage>
        <taxon>Bacteria</taxon>
        <taxon>Bacillati</taxon>
        <taxon>Bacillota</taxon>
        <taxon>Clostridia</taxon>
        <taxon>Eubacteriales</taxon>
        <taxon>Clostridiaceae</taxon>
        <taxon>Clostridiaceae incertae sedis</taxon>
        <taxon>Candidatus Egerieisoma</taxon>
    </lineage>
</organism>
<dbReference type="InterPro" id="IPR051454">
    <property type="entry name" value="RNA/ubiquinone_mod_enzymes"/>
</dbReference>
<evidence type="ECO:0000259" key="1">
    <source>
        <dbReference type="Pfam" id="PF12392"/>
    </source>
</evidence>
<proteinExistence type="predicted"/>
<dbReference type="Pfam" id="PF12392">
    <property type="entry name" value="DUF3656"/>
    <property type="match status" value="1"/>
</dbReference>
<dbReference type="PANTHER" id="PTHR30217:SF10">
    <property type="entry name" value="23S RRNA 5-HYDROXYCYTIDINE C2501 SYNTHASE"/>
    <property type="match status" value="1"/>
</dbReference>
<evidence type="ECO:0000313" key="3">
    <source>
        <dbReference type="Proteomes" id="UP000824089"/>
    </source>
</evidence>